<dbReference type="SUPFAM" id="SSF74788">
    <property type="entry name" value="Cullin repeat-like"/>
    <property type="match status" value="1"/>
</dbReference>
<feature type="domain" description="Exocyst complex subunit Exo70 C-terminal" evidence="4">
    <location>
        <begin position="38"/>
        <end position="145"/>
    </location>
</feature>
<evidence type="ECO:0000313" key="5">
    <source>
        <dbReference type="EMBL" id="KAF1001397.1"/>
    </source>
</evidence>
<feature type="domain" description="Exocyst complex subunit Exo70 C-terminal" evidence="4">
    <location>
        <begin position="156"/>
        <end position="242"/>
    </location>
</feature>
<organism evidence="5 6">
    <name type="scientific">Apium graveolens</name>
    <name type="common">Celery</name>
    <dbReference type="NCBI Taxonomy" id="4045"/>
    <lineage>
        <taxon>Eukaryota</taxon>
        <taxon>Viridiplantae</taxon>
        <taxon>Streptophyta</taxon>
        <taxon>Embryophyta</taxon>
        <taxon>Tracheophyta</taxon>
        <taxon>Spermatophyta</taxon>
        <taxon>Magnoliopsida</taxon>
        <taxon>eudicotyledons</taxon>
        <taxon>Gunneridae</taxon>
        <taxon>Pentapetalae</taxon>
        <taxon>asterids</taxon>
        <taxon>campanulids</taxon>
        <taxon>Apiales</taxon>
        <taxon>Apiaceae</taxon>
        <taxon>Apioideae</taxon>
        <taxon>apioid superclade</taxon>
        <taxon>Apieae</taxon>
        <taxon>Apium</taxon>
    </lineage>
</organism>
<evidence type="ECO:0000256" key="1">
    <source>
        <dbReference type="ARBA" id="ARBA00006756"/>
    </source>
</evidence>
<protein>
    <recommendedName>
        <fullName evidence="3">Exocyst subunit Exo70 family protein</fullName>
    </recommendedName>
</protein>
<sequence length="273" mass="31115">VRTFNFQETVQALDFDYLGETLVSEFDSLQSIESCIEKWSDDLEYAVKHLLEFEYRARNVVFDKEVVGSDFSNECFAKIIVRCGLLQSFIKFANAITKGKKEAIKLLKLLDIFASLNNLQVDFNRLFGGQTCVEIRTRIRDLIKKAWGRIYKDSSHSSSTFSYIFLMNSHRYLCNNLKGTEIGDVMGDIWLRGQKECVEHYVSVFVRESWGKLAPLLTDQEEGMQVLFSAGGREVVEPKLAKKHSNSTKSRHLIGKIKNVVTNHFLTTSSAAA</sequence>
<evidence type="ECO:0000256" key="3">
    <source>
        <dbReference type="RuleBase" id="RU365026"/>
    </source>
</evidence>
<dbReference type="GO" id="GO:0000145">
    <property type="term" value="C:exocyst"/>
    <property type="evidence" value="ECO:0007669"/>
    <property type="project" value="InterPro"/>
</dbReference>
<accession>A0A6L5B994</accession>
<feature type="non-terminal residue" evidence="5">
    <location>
        <position position="1"/>
    </location>
</feature>
<dbReference type="Proteomes" id="UP000593563">
    <property type="component" value="Unassembled WGS sequence"/>
</dbReference>
<evidence type="ECO:0000259" key="4">
    <source>
        <dbReference type="Pfam" id="PF03081"/>
    </source>
</evidence>
<dbReference type="InterPro" id="IPR016159">
    <property type="entry name" value="Cullin_repeat-like_dom_sf"/>
</dbReference>
<name>A0A6L5B994_APIGR</name>
<dbReference type="PANTHER" id="PTHR12542:SF121">
    <property type="entry name" value="EXOCYST SUBUNIT EXO70 FAMILY PROTEIN"/>
    <property type="match status" value="1"/>
</dbReference>
<evidence type="ECO:0000256" key="2">
    <source>
        <dbReference type="ARBA" id="ARBA00022448"/>
    </source>
</evidence>
<keyword evidence="6" id="KW-1185">Reference proteome</keyword>
<keyword evidence="2 3" id="KW-0813">Transport</keyword>
<dbReference type="PANTHER" id="PTHR12542">
    <property type="entry name" value="EXOCYST COMPLEX PROTEIN EXO70"/>
    <property type="match status" value="1"/>
</dbReference>
<comment type="caution">
    <text evidence="5">The sequence shown here is derived from an EMBL/GenBank/DDBJ whole genome shotgun (WGS) entry which is preliminary data.</text>
</comment>
<keyword evidence="3" id="KW-0268">Exocytosis</keyword>
<dbReference type="InterPro" id="IPR046364">
    <property type="entry name" value="Exo70_C"/>
</dbReference>
<dbReference type="Pfam" id="PF03081">
    <property type="entry name" value="Exo70_C"/>
    <property type="match status" value="2"/>
</dbReference>
<evidence type="ECO:0000313" key="6">
    <source>
        <dbReference type="Proteomes" id="UP000593563"/>
    </source>
</evidence>
<dbReference type="GO" id="GO:0006887">
    <property type="term" value="P:exocytosis"/>
    <property type="evidence" value="ECO:0007669"/>
    <property type="project" value="UniProtKB-KW"/>
</dbReference>
<gene>
    <name evidence="5" type="ORF">AG4045_024378</name>
</gene>
<dbReference type="GO" id="GO:0005546">
    <property type="term" value="F:phosphatidylinositol-4,5-bisphosphate binding"/>
    <property type="evidence" value="ECO:0007669"/>
    <property type="project" value="InterPro"/>
</dbReference>
<comment type="function">
    <text evidence="3">Component of the exocyst complex.</text>
</comment>
<dbReference type="InterPro" id="IPR004140">
    <property type="entry name" value="Exo70"/>
</dbReference>
<dbReference type="GO" id="GO:0015031">
    <property type="term" value="P:protein transport"/>
    <property type="evidence" value="ECO:0007669"/>
    <property type="project" value="UniProtKB-KW"/>
</dbReference>
<dbReference type="AlphaFoldDB" id="A0A6L5B994"/>
<comment type="similarity">
    <text evidence="1 3">Belongs to the EXO70 family.</text>
</comment>
<dbReference type="EMBL" id="WRXP01004658">
    <property type="protein sequence ID" value="KAF1001397.1"/>
    <property type="molecule type" value="Genomic_DNA"/>
</dbReference>
<proteinExistence type="inferred from homology"/>
<reference evidence="5" key="1">
    <citation type="submission" date="2020-01" db="EMBL/GenBank/DDBJ databases">
        <title>The Celery Genome Sequence Reveals Sequential Paleo-tetraploidization, Resistance Gene Elimination, Karyotype Evolution, and Functional Innovation in Apiales.</title>
        <authorList>
            <person name="Song X."/>
        </authorList>
    </citation>
    <scope>NUCLEOTIDE SEQUENCE</scope>
    <source>
        <tissue evidence="5">Leaf</tissue>
    </source>
</reference>
<keyword evidence="3" id="KW-0653">Protein transport</keyword>
<dbReference type="Gene3D" id="1.20.1280.170">
    <property type="entry name" value="Exocyst complex component Exo70"/>
    <property type="match status" value="2"/>
</dbReference>